<evidence type="ECO:0000313" key="7">
    <source>
        <dbReference type="EMBL" id="KAF2532021.1"/>
    </source>
</evidence>
<dbReference type="GO" id="GO:0008017">
    <property type="term" value="F:microtubule binding"/>
    <property type="evidence" value="ECO:0007669"/>
    <property type="project" value="InterPro"/>
</dbReference>
<dbReference type="GO" id="GO:0005875">
    <property type="term" value="C:microtubule associated complex"/>
    <property type="evidence" value="ECO:0007669"/>
    <property type="project" value="TreeGrafter"/>
</dbReference>
<dbReference type="Pfam" id="PF00225">
    <property type="entry name" value="Kinesin"/>
    <property type="match status" value="2"/>
</dbReference>
<dbReference type="PANTHER" id="PTHR47969">
    <property type="entry name" value="CHROMOSOME-ASSOCIATED KINESIN KIF4A-RELATED"/>
    <property type="match status" value="1"/>
</dbReference>
<feature type="compositionally biased region" description="Polar residues" evidence="5">
    <location>
        <begin position="309"/>
        <end position="330"/>
    </location>
</feature>
<evidence type="ECO:0000256" key="1">
    <source>
        <dbReference type="ARBA" id="ARBA00022701"/>
    </source>
</evidence>
<keyword evidence="4" id="KW-0067">ATP-binding</keyword>
<dbReference type="PANTHER" id="PTHR47969:SF9">
    <property type="entry name" value="KINESIN-LIKE PROTEIN"/>
    <property type="match status" value="1"/>
</dbReference>
<feature type="region of interest" description="Disordered" evidence="5">
    <location>
        <begin position="20"/>
        <end position="43"/>
    </location>
</feature>
<feature type="domain" description="Kinesin motor" evidence="6">
    <location>
        <begin position="9"/>
        <end position="291"/>
    </location>
</feature>
<sequence>MTSHGREKAVRVVARIKPSAAYPSVKSSSSSSSVHKPNGDESETVSISFGAQFPGSKDSHKLDYCYEEHETTSLILTKEIKPLISTVFEGKDANVIAHGARGSGKTHLIQGSEKEPGLAVLTMAEMLSMAEERGYSISVSVYEVHVKSLSEFKKLYFGLKKTQKLKGEPPLRNHRGVMIHVTTNGSNVSSGSIGRINFLDLAGYEDSRKQNNGLGPLEITRINKSIYALQNVMYSLNANESHVPYRESKLTRMLKDCLQRSNRTLLITCLPRELSQDSFYMLNLASRICLGNNRAMANATKKSDGPARSISSSSVAQRRQTPLNVTASSKQRTELRGNVSERKIKLNTSTSAIKGRKLFGEANGSVKSKNNSKKVNHHLLTVTSLQENYVPALPSSNNLQDTLWKHEERFSEATNCVDAVACKAQIVERDDNRSDTEEGLTLFCEGENLNKENTNLLANDITSQPLSLRLQELSNNLKSICNTSNQPSTPEKYQAALTKYPEQVPEHGDITAEGELRTPERSMPLNVGFSPWKTFSAHSSKLKNSAVGEYLKFLNTADKEDLKKLKGIGEKRATYIVELRQESPEPFKKLDDLKDIGLSEKQ</sequence>
<comment type="similarity">
    <text evidence="3">Belongs to the TRAFAC class myosin-kinesin ATPase superfamily. Kinesin family. KIN-10 subfamily.</text>
</comment>
<proteinExistence type="inferred from homology"/>
<dbReference type="GO" id="GO:0005874">
    <property type="term" value="C:microtubule"/>
    <property type="evidence" value="ECO:0007669"/>
    <property type="project" value="UniProtKB-KW"/>
</dbReference>
<feature type="region of interest" description="Disordered" evidence="5">
    <location>
        <begin position="298"/>
        <end position="338"/>
    </location>
</feature>
<dbReference type="InterPro" id="IPR010994">
    <property type="entry name" value="RuvA_2-like"/>
</dbReference>
<reference evidence="7" key="1">
    <citation type="submission" date="2019-12" db="EMBL/GenBank/DDBJ databases">
        <title>Genome sequencing and annotation of Brassica cretica.</title>
        <authorList>
            <person name="Studholme D.J."/>
            <person name="Sarris P.F."/>
        </authorList>
    </citation>
    <scope>NUCLEOTIDE SEQUENCE</scope>
    <source>
        <strain evidence="7">PFS-102/07</strain>
        <tissue evidence="7">Leaf</tissue>
    </source>
</reference>
<dbReference type="SUPFAM" id="SSF52540">
    <property type="entry name" value="P-loop containing nucleoside triphosphate hydrolases"/>
    <property type="match status" value="1"/>
</dbReference>
<evidence type="ECO:0000256" key="2">
    <source>
        <dbReference type="ARBA" id="ARBA00023175"/>
    </source>
</evidence>
<evidence type="ECO:0000256" key="3">
    <source>
        <dbReference type="ARBA" id="ARBA00061615"/>
    </source>
</evidence>
<dbReference type="PRINTS" id="PR00380">
    <property type="entry name" value="KINESINHEAVY"/>
</dbReference>
<dbReference type="GO" id="GO:0003777">
    <property type="term" value="F:microtubule motor activity"/>
    <property type="evidence" value="ECO:0007669"/>
    <property type="project" value="InterPro"/>
</dbReference>
<protein>
    <recommendedName>
        <fullName evidence="6">Kinesin motor domain-containing protein</fullName>
    </recommendedName>
</protein>
<feature type="compositionally biased region" description="Low complexity" evidence="5">
    <location>
        <begin position="20"/>
        <end position="34"/>
    </location>
</feature>
<keyword evidence="4" id="KW-0547">Nucleotide-binding</keyword>
<evidence type="ECO:0000256" key="4">
    <source>
        <dbReference type="PROSITE-ProRule" id="PRU00283"/>
    </source>
</evidence>
<organism evidence="7">
    <name type="scientific">Brassica cretica</name>
    <name type="common">Mustard</name>
    <dbReference type="NCBI Taxonomy" id="69181"/>
    <lineage>
        <taxon>Eukaryota</taxon>
        <taxon>Viridiplantae</taxon>
        <taxon>Streptophyta</taxon>
        <taxon>Embryophyta</taxon>
        <taxon>Tracheophyta</taxon>
        <taxon>Spermatophyta</taxon>
        <taxon>Magnoliopsida</taxon>
        <taxon>eudicotyledons</taxon>
        <taxon>Gunneridae</taxon>
        <taxon>Pentapetalae</taxon>
        <taxon>rosids</taxon>
        <taxon>malvids</taxon>
        <taxon>Brassicales</taxon>
        <taxon>Brassicaceae</taxon>
        <taxon>Brassiceae</taxon>
        <taxon>Brassica</taxon>
    </lineage>
</organism>
<dbReference type="InterPro" id="IPR027417">
    <property type="entry name" value="P-loop_NTPase"/>
</dbReference>
<dbReference type="GO" id="GO:0005524">
    <property type="term" value="F:ATP binding"/>
    <property type="evidence" value="ECO:0007669"/>
    <property type="project" value="UniProtKB-UniRule"/>
</dbReference>
<dbReference type="InterPro" id="IPR036961">
    <property type="entry name" value="Kinesin_motor_dom_sf"/>
</dbReference>
<name>A0A8S9FFH6_BRACR</name>
<gene>
    <name evidence="7" type="ORF">F2Q70_00032440</name>
</gene>
<feature type="binding site" evidence="4">
    <location>
        <begin position="99"/>
        <end position="106"/>
    </location>
    <ligand>
        <name>ATP</name>
        <dbReference type="ChEBI" id="CHEBI:30616"/>
    </ligand>
</feature>
<dbReference type="Gene3D" id="3.40.850.10">
    <property type="entry name" value="Kinesin motor domain"/>
    <property type="match status" value="2"/>
</dbReference>
<dbReference type="PROSITE" id="PS50067">
    <property type="entry name" value="KINESIN_MOTOR_2"/>
    <property type="match status" value="1"/>
</dbReference>
<dbReference type="EMBL" id="QGKY02002305">
    <property type="protein sequence ID" value="KAF2532021.1"/>
    <property type="molecule type" value="Genomic_DNA"/>
</dbReference>
<comment type="caution">
    <text evidence="7">The sequence shown here is derived from an EMBL/GenBank/DDBJ whole genome shotgun (WGS) entry which is preliminary data.</text>
</comment>
<evidence type="ECO:0000256" key="5">
    <source>
        <dbReference type="SAM" id="MobiDB-lite"/>
    </source>
</evidence>
<dbReference type="AlphaFoldDB" id="A0A8S9FFH6"/>
<dbReference type="SMART" id="SM00129">
    <property type="entry name" value="KISc"/>
    <property type="match status" value="1"/>
</dbReference>
<dbReference type="FunFam" id="1.10.150.280:FF:000003">
    <property type="entry name" value="Kinesin-like protein KIN-10C"/>
    <property type="match status" value="1"/>
</dbReference>
<evidence type="ECO:0000259" key="6">
    <source>
        <dbReference type="PROSITE" id="PS50067"/>
    </source>
</evidence>
<dbReference type="SUPFAM" id="SSF47781">
    <property type="entry name" value="RuvA domain 2-like"/>
    <property type="match status" value="1"/>
</dbReference>
<dbReference type="Gene3D" id="1.10.150.280">
    <property type="entry name" value="AF1531-like domain"/>
    <property type="match status" value="1"/>
</dbReference>
<dbReference type="GO" id="GO:0007018">
    <property type="term" value="P:microtubule-based movement"/>
    <property type="evidence" value="ECO:0007669"/>
    <property type="project" value="InterPro"/>
</dbReference>
<dbReference type="InterPro" id="IPR027640">
    <property type="entry name" value="Kinesin-like_fam"/>
</dbReference>
<keyword evidence="1" id="KW-0493">Microtubule</keyword>
<dbReference type="GO" id="GO:0051231">
    <property type="term" value="P:spindle elongation"/>
    <property type="evidence" value="ECO:0007669"/>
    <property type="project" value="TreeGrafter"/>
</dbReference>
<dbReference type="GO" id="GO:0007052">
    <property type="term" value="P:mitotic spindle organization"/>
    <property type="evidence" value="ECO:0007669"/>
    <property type="project" value="TreeGrafter"/>
</dbReference>
<keyword evidence="2 4" id="KW-0505">Motor protein</keyword>
<feature type="non-terminal residue" evidence="7">
    <location>
        <position position="1"/>
    </location>
</feature>
<accession>A0A8S9FFH6</accession>
<dbReference type="Pfam" id="PF12836">
    <property type="entry name" value="HHH_3"/>
    <property type="match status" value="1"/>
</dbReference>
<dbReference type="InterPro" id="IPR001752">
    <property type="entry name" value="Kinesin_motor_dom"/>
</dbReference>